<sequence length="544" mass="61059">LMQEGTRGLAFYVLAEGECSMFKQSMESCGRSVSLWEVFGDVDLFYHSPRVWSCKCVRQGAVWFVTREEFGAVVKQHDNYSRKREVFNFLKSIPTFQKIDRPQLKQIVQSSKLQHFGQGDYVINQGSLVSFVYVIKEGEVSVTRYRNHIFINKHVLRKGQWFGSVTGLQRHQNNVIAAGINSFMTSSNDGVTDVNVGASLVRRVLDPDGSGSEITKSSSGRLAGINLEDFNVVATIGNGAFGSVDLVALASDNTTAFAVKKMSNDNITSADPQHVTNEMKIQSMTSQECPFIVSLYTTFKDNRNIYFVMEFCPGGELFTLLTSAKSFDLNASRFYTACVVEALSFLHSGGVVFRDLKPENLVLDRQGYCKLTDFGFAKKLSNRSHLKTYTFCGTPECMAPEILLYQAHSFPVDLWALGVFIFELVVGKAPFRNKNKDELGQSILRGIEPKLKVTNRIDDVTMNIVEQLCQLRANERLGAGGKGLNEVTNHPWFNGFKWELLRQRKLVAPWRPSINSSTDVRYFHSCTKHQSPIKGNFPGFDASF</sequence>
<evidence type="ECO:0000256" key="5">
    <source>
        <dbReference type="ARBA" id="ARBA00022679"/>
    </source>
</evidence>
<evidence type="ECO:0000256" key="10">
    <source>
        <dbReference type="ARBA" id="ARBA00024113"/>
    </source>
</evidence>
<dbReference type="InterPro" id="IPR000719">
    <property type="entry name" value="Prot_kinase_dom"/>
</dbReference>
<keyword evidence="5" id="KW-0808">Transferase</keyword>
<dbReference type="InterPro" id="IPR000961">
    <property type="entry name" value="AGC-kinase_C"/>
</dbReference>
<dbReference type="SUPFAM" id="SSF51206">
    <property type="entry name" value="cAMP-binding domain-like"/>
    <property type="match status" value="2"/>
</dbReference>
<dbReference type="InterPro" id="IPR018490">
    <property type="entry name" value="cNMP-bd_dom_sf"/>
</dbReference>
<protein>
    <recommendedName>
        <fullName evidence="10">cGMP-dependent protein kinase</fullName>
        <ecNumber evidence="3">2.7.11.12</ecNumber>
    </recommendedName>
</protein>
<dbReference type="Pfam" id="PF00069">
    <property type="entry name" value="Pkinase"/>
    <property type="match status" value="1"/>
</dbReference>
<dbReference type="PANTHER" id="PTHR24353">
    <property type="entry name" value="CYCLIC NUCLEOTIDE-DEPENDENT PROTEIN KINASE"/>
    <property type="match status" value="1"/>
</dbReference>
<dbReference type="InterPro" id="IPR011009">
    <property type="entry name" value="Kinase-like_dom_sf"/>
</dbReference>
<keyword evidence="7" id="KW-0418">Kinase</keyword>
<dbReference type="GO" id="GO:0005524">
    <property type="term" value="F:ATP binding"/>
    <property type="evidence" value="ECO:0007669"/>
    <property type="project" value="UniProtKB-KW"/>
</dbReference>
<evidence type="ECO:0000256" key="7">
    <source>
        <dbReference type="ARBA" id="ARBA00022777"/>
    </source>
</evidence>
<comment type="catalytic activity">
    <reaction evidence="11">
        <text>L-threonyl-[protein] + ATP = O-phospho-L-threonyl-[protein] + ADP + H(+)</text>
        <dbReference type="Rhea" id="RHEA:46608"/>
        <dbReference type="Rhea" id="RHEA-COMP:11060"/>
        <dbReference type="Rhea" id="RHEA-COMP:11605"/>
        <dbReference type="ChEBI" id="CHEBI:15378"/>
        <dbReference type="ChEBI" id="CHEBI:30013"/>
        <dbReference type="ChEBI" id="CHEBI:30616"/>
        <dbReference type="ChEBI" id="CHEBI:61977"/>
        <dbReference type="ChEBI" id="CHEBI:456216"/>
        <dbReference type="EC" id="2.7.11.12"/>
    </reaction>
</comment>
<dbReference type="FunFam" id="1.10.510.10:FF:000210">
    <property type="entry name" value="Non-specific serine/threonine protein kinase"/>
    <property type="match status" value="1"/>
</dbReference>
<dbReference type="PROSITE" id="PS50042">
    <property type="entry name" value="CNMP_BINDING_3"/>
    <property type="match status" value="2"/>
</dbReference>
<dbReference type="PANTHER" id="PTHR24353:SF37">
    <property type="entry name" value="CAMP-DEPENDENT PROTEIN KINASE CATALYTIC SUBUNIT PRKX"/>
    <property type="match status" value="1"/>
</dbReference>
<dbReference type="Gene3D" id="3.30.200.20">
    <property type="entry name" value="Phosphorylase Kinase, domain 1"/>
    <property type="match status" value="1"/>
</dbReference>
<dbReference type="GeneTree" id="ENSGT00940000166710"/>
<evidence type="ECO:0000256" key="6">
    <source>
        <dbReference type="ARBA" id="ARBA00022741"/>
    </source>
</evidence>
<dbReference type="HOGENOM" id="CLU_000288_73_2_1"/>
<evidence type="ECO:0000259" key="15">
    <source>
        <dbReference type="PROSITE" id="PS51285"/>
    </source>
</evidence>
<evidence type="ECO:0000256" key="8">
    <source>
        <dbReference type="ARBA" id="ARBA00022840"/>
    </source>
</evidence>
<dbReference type="CDD" id="cd00038">
    <property type="entry name" value="CAP_ED"/>
    <property type="match status" value="2"/>
</dbReference>
<feature type="domain" description="Cyclic nucleotide-binding" evidence="14">
    <location>
        <begin position="95"/>
        <end position="182"/>
    </location>
</feature>
<dbReference type="Proteomes" id="UP000007875">
    <property type="component" value="Unassembled WGS sequence"/>
</dbReference>
<reference evidence="17" key="1">
    <citation type="submission" date="2003-08" db="EMBL/GenBank/DDBJ databases">
        <authorList>
            <person name="Birren B."/>
            <person name="Nusbaum C."/>
            <person name="Abebe A."/>
            <person name="Abouelleil A."/>
            <person name="Adekoya E."/>
            <person name="Ait-zahra M."/>
            <person name="Allen N."/>
            <person name="Allen T."/>
            <person name="An P."/>
            <person name="Anderson M."/>
            <person name="Anderson S."/>
            <person name="Arachchi H."/>
            <person name="Armbruster J."/>
            <person name="Bachantsang P."/>
            <person name="Baldwin J."/>
            <person name="Barry A."/>
            <person name="Bayul T."/>
            <person name="Blitshsteyn B."/>
            <person name="Bloom T."/>
            <person name="Blye J."/>
            <person name="Boguslavskiy L."/>
            <person name="Borowsky M."/>
            <person name="Boukhgalter B."/>
            <person name="Brunache A."/>
            <person name="Butler J."/>
            <person name="Calixte N."/>
            <person name="Calvo S."/>
            <person name="Camarata J."/>
            <person name="Campo K."/>
            <person name="Chang J."/>
            <person name="Cheshatsang Y."/>
            <person name="Citroen M."/>
            <person name="Collymore A."/>
            <person name="Considine T."/>
            <person name="Cook A."/>
            <person name="Cooke P."/>
            <person name="Corum B."/>
            <person name="Cuomo C."/>
            <person name="David R."/>
            <person name="Dawoe T."/>
            <person name="Degray S."/>
            <person name="Dodge S."/>
            <person name="Dooley K."/>
            <person name="Dorje P."/>
            <person name="Dorjee K."/>
            <person name="Dorris L."/>
            <person name="Duffey N."/>
            <person name="Dupes A."/>
            <person name="Elkins T."/>
            <person name="Engels R."/>
            <person name="Erickson J."/>
            <person name="Farina A."/>
            <person name="Faro S."/>
            <person name="Ferreira P."/>
            <person name="Fischer H."/>
            <person name="Fitzgerald M."/>
            <person name="Foley K."/>
            <person name="Gage D."/>
            <person name="Galagan J."/>
            <person name="Gearin G."/>
            <person name="Gnerre S."/>
            <person name="Gnirke A."/>
            <person name="Goyette A."/>
            <person name="Graham J."/>
            <person name="Grandbois E."/>
            <person name="Gyaltsen K."/>
            <person name="Hafez N."/>
            <person name="Hagopian D."/>
            <person name="Hagos B."/>
            <person name="Hall J."/>
            <person name="Hatcher B."/>
            <person name="Heller A."/>
            <person name="Higgins H."/>
            <person name="Honan T."/>
            <person name="Horn A."/>
            <person name="Houde N."/>
            <person name="Hughes L."/>
            <person name="Hulme W."/>
            <person name="Husby E."/>
            <person name="Iliev I."/>
            <person name="Jaffe D."/>
            <person name="Jones C."/>
            <person name="Kamal M."/>
            <person name="Kamat A."/>
            <person name="Kamvysselis M."/>
            <person name="Karlsson E."/>
            <person name="Kells C."/>
            <person name="Kieu A."/>
            <person name="Kisner P."/>
            <person name="Kodira C."/>
            <person name="Kulbokas E."/>
            <person name="Labutti K."/>
            <person name="Lama D."/>
            <person name="Landers T."/>
            <person name="Leger J."/>
            <person name="Levine S."/>
            <person name="Lewis D."/>
            <person name="Lewis T."/>
            <person name="Lindblad-toh K."/>
            <person name="Liu X."/>
            <person name="Lokyitsang T."/>
            <person name="Lokyitsang Y."/>
            <person name="Lucien O."/>
            <person name="Lui A."/>
            <person name="Ma L.J."/>
            <person name="Mabbitt R."/>
            <person name="Macdonald J."/>
            <person name="Maclean C."/>
            <person name="Major J."/>
            <person name="Manning J."/>
            <person name="Marabella R."/>
            <person name="Maru K."/>
            <person name="Matthews C."/>
            <person name="Mauceli E."/>
            <person name="Mccarthy M."/>
            <person name="Mcdonough S."/>
            <person name="Mcghee T."/>
            <person name="Meldrim J."/>
            <person name="Meneus L."/>
            <person name="Mesirov J."/>
            <person name="Mihalev A."/>
            <person name="Mihova T."/>
            <person name="Mikkelsen T."/>
            <person name="Mlenga V."/>
            <person name="Moru K."/>
            <person name="Mozes J."/>
            <person name="Mulrain L."/>
            <person name="Munson G."/>
            <person name="Naylor J."/>
            <person name="Newes C."/>
            <person name="Nguyen C."/>
            <person name="Nguyen N."/>
            <person name="Nguyen T."/>
            <person name="Nicol R."/>
            <person name="Nielsen C."/>
            <person name="Nizzari M."/>
            <person name="Norbu C."/>
            <person name="Norbu N."/>
            <person name="O'donnell P."/>
            <person name="Okoawo O."/>
            <person name="O'leary S."/>
            <person name="Omotosho B."/>
            <person name="O'neill K."/>
            <person name="Osman S."/>
            <person name="Parker S."/>
            <person name="Perrin D."/>
            <person name="Phunkhang P."/>
            <person name="Piqani B."/>
            <person name="Purcell S."/>
            <person name="Rachupka T."/>
            <person name="Ramasamy U."/>
            <person name="Rameau R."/>
            <person name="Ray V."/>
            <person name="Raymond C."/>
            <person name="Retta R."/>
            <person name="Richardson S."/>
            <person name="Rise C."/>
            <person name="Rodriguez J."/>
            <person name="Rogers J."/>
            <person name="Rogov P."/>
            <person name="Rutman M."/>
            <person name="Schupbach R."/>
            <person name="Seaman C."/>
            <person name="Settipalli S."/>
            <person name="Sharpe T."/>
            <person name="Sheridan J."/>
            <person name="Sherpa N."/>
            <person name="Shi J."/>
            <person name="Smirnov S."/>
            <person name="Smith C."/>
            <person name="Sougnez C."/>
            <person name="Spencer B."/>
            <person name="Stalker J."/>
            <person name="Stange-thomann N."/>
            <person name="Stavropoulos S."/>
            <person name="Stetson K."/>
            <person name="Stone C."/>
            <person name="Stone S."/>
            <person name="Stubbs M."/>
            <person name="Talamas J."/>
            <person name="Tchuinga P."/>
            <person name="Tenzing P."/>
            <person name="Tesfaye S."/>
            <person name="Theodore J."/>
            <person name="Thoulutsang Y."/>
            <person name="Topham K."/>
            <person name="Towey S."/>
            <person name="Tsamla T."/>
            <person name="Tsomo N."/>
            <person name="Vallee D."/>
            <person name="Vassiliev H."/>
            <person name="Venkataraman V."/>
            <person name="Vinson J."/>
            <person name="Vo A."/>
            <person name="Wade C."/>
            <person name="Wang S."/>
            <person name="Wangchuk T."/>
            <person name="Wangdi T."/>
            <person name="Whittaker C."/>
            <person name="Wilkinson J."/>
            <person name="Wu Y."/>
            <person name="Wyman D."/>
            <person name="Yadav S."/>
            <person name="Yang S."/>
            <person name="Yang X."/>
            <person name="Yeager S."/>
            <person name="Yee E."/>
            <person name="Young G."/>
            <person name="Zainoun J."/>
            <person name="Zembeck L."/>
            <person name="Zimmer A."/>
            <person name="Zody M."/>
            <person name="Lander E."/>
        </authorList>
    </citation>
    <scope>NUCLEOTIDE SEQUENCE [LARGE SCALE GENOMIC DNA]</scope>
</reference>
<evidence type="ECO:0000256" key="12">
    <source>
        <dbReference type="ARBA" id="ARBA00047462"/>
    </source>
</evidence>
<organism evidence="16 17">
    <name type="scientific">Ciona savignyi</name>
    <name type="common">Pacific transparent sea squirt</name>
    <dbReference type="NCBI Taxonomy" id="51511"/>
    <lineage>
        <taxon>Eukaryota</taxon>
        <taxon>Metazoa</taxon>
        <taxon>Chordata</taxon>
        <taxon>Tunicata</taxon>
        <taxon>Ascidiacea</taxon>
        <taxon>Phlebobranchia</taxon>
        <taxon>Cionidae</taxon>
        <taxon>Ciona</taxon>
    </lineage>
</organism>
<dbReference type="STRING" id="51511.ENSCSAVP00000006715"/>
<feature type="domain" description="Protein kinase" evidence="13">
    <location>
        <begin position="230"/>
        <end position="493"/>
    </location>
</feature>
<evidence type="ECO:0000256" key="11">
    <source>
        <dbReference type="ARBA" id="ARBA00047298"/>
    </source>
</evidence>
<dbReference type="GO" id="GO:0004692">
    <property type="term" value="F:cGMP-dependent protein kinase activity"/>
    <property type="evidence" value="ECO:0007669"/>
    <property type="project" value="UniProtKB-EC"/>
</dbReference>
<reference evidence="16" key="3">
    <citation type="submission" date="2025-09" db="UniProtKB">
        <authorList>
            <consortium name="Ensembl"/>
        </authorList>
    </citation>
    <scope>IDENTIFICATION</scope>
</reference>
<dbReference type="FunCoup" id="H2YN13">
    <property type="interactions" value="5"/>
</dbReference>
<comment type="cofactor">
    <cofactor evidence="1">
        <name>Mg(2+)</name>
        <dbReference type="ChEBI" id="CHEBI:18420"/>
    </cofactor>
</comment>
<comment type="catalytic activity">
    <reaction evidence="12">
        <text>L-seryl-[protein] + ATP = O-phospho-L-seryl-[protein] + ADP + H(+)</text>
        <dbReference type="Rhea" id="RHEA:17989"/>
        <dbReference type="Rhea" id="RHEA-COMP:9863"/>
        <dbReference type="Rhea" id="RHEA-COMP:11604"/>
        <dbReference type="ChEBI" id="CHEBI:15378"/>
        <dbReference type="ChEBI" id="CHEBI:29999"/>
        <dbReference type="ChEBI" id="CHEBI:30616"/>
        <dbReference type="ChEBI" id="CHEBI:83421"/>
        <dbReference type="ChEBI" id="CHEBI:456216"/>
        <dbReference type="EC" id="2.7.11.12"/>
    </reaction>
</comment>
<dbReference type="GO" id="GO:0005952">
    <property type="term" value="C:cAMP-dependent protein kinase complex"/>
    <property type="evidence" value="ECO:0007669"/>
    <property type="project" value="TreeGrafter"/>
</dbReference>
<evidence type="ECO:0000256" key="3">
    <source>
        <dbReference type="ARBA" id="ARBA00012428"/>
    </source>
</evidence>
<dbReference type="SUPFAM" id="SSF56112">
    <property type="entry name" value="Protein kinase-like (PK-like)"/>
    <property type="match status" value="1"/>
</dbReference>
<evidence type="ECO:0000259" key="14">
    <source>
        <dbReference type="PROSITE" id="PS50042"/>
    </source>
</evidence>
<evidence type="ECO:0000256" key="9">
    <source>
        <dbReference type="ARBA" id="ARBA00022842"/>
    </source>
</evidence>
<keyword evidence="9" id="KW-0460">Magnesium</keyword>
<accession>H2YN13</accession>
<evidence type="ECO:0000256" key="2">
    <source>
        <dbReference type="ARBA" id="ARBA00006352"/>
    </source>
</evidence>
<feature type="domain" description="Cyclic nucleotide-binding" evidence="14">
    <location>
        <begin position="1"/>
        <end position="83"/>
    </location>
</feature>
<dbReference type="SMART" id="SM00220">
    <property type="entry name" value="S_TKc"/>
    <property type="match status" value="1"/>
</dbReference>
<dbReference type="PROSITE" id="PS50011">
    <property type="entry name" value="PROTEIN_KINASE_DOM"/>
    <property type="match status" value="1"/>
</dbReference>
<comment type="similarity">
    <text evidence="2">Belongs to the protein kinase superfamily. AGC Ser/Thr protein kinase family. cGMP subfamily.</text>
</comment>
<dbReference type="InterPro" id="IPR014710">
    <property type="entry name" value="RmlC-like_jellyroll"/>
</dbReference>
<dbReference type="AlphaFoldDB" id="H2YN13"/>
<dbReference type="InterPro" id="IPR000595">
    <property type="entry name" value="cNMP-bd_dom"/>
</dbReference>
<keyword evidence="6" id="KW-0547">Nucleotide-binding</keyword>
<dbReference type="SMART" id="SM00100">
    <property type="entry name" value="cNMP"/>
    <property type="match status" value="1"/>
</dbReference>
<feature type="domain" description="AGC-kinase C-terminal" evidence="15">
    <location>
        <begin position="494"/>
        <end position="544"/>
    </location>
</feature>
<dbReference type="GO" id="GO:0004691">
    <property type="term" value="F:cAMP-dependent protein kinase activity"/>
    <property type="evidence" value="ECO:0007669"/>
    <property type="project" value="TreeGrafter"/>
</dbReference>
<evidence type="ECO:0000313" key="17">
    <source>
        <dbReference type="Proteomes" id="UP000007875"/>
    </source>
</evidence>
<dbReference type="EC" id="2.7.11.12" evidence="3"/>
<dbReference type="OMA" id="YDENREF"/>
<evidence type="ECO:0000256" key="4">
    <source>
        <dbReference type="ARBA" id="ARBA00022527"/>
    </source>
</evidence>
<name>H2YN13_CIOSA</name>
<keyword evidence="4" id="KW-0723">Serine/threonine-protein kinase</keyword>
<reference evidence="16" key="2">
    <citation type="submission" date="2025-08" db="UniProtKB">
        <authorList>
            <consortium name="Ensembl"/>
        </authorList>
    </citation>
    <scope>IDENTIFICATION</scope>
</reference>
<dbReference type="InParanoid" id="H2YN13"/>
<evidence type="ECO:0000259" key="13">
    <source>
        <dbReference type="PROSITE" id="PS50011"/>
    </source>
</evidence>
<keyword evidence="8" id="KW-0067">ATP-binding</keyword>
<dbReference type="Ensembl" id="ENSCSAVT00000006801.1">
    <property type="protein sequence ID" value="ENSCSAVP00000006715.1"/>
    <property type="gene ID" value="ENSCSAVG00000004021.1"/>
</dbReference>
<evidence type="ECO:0000313" key="16">
    <source>
        <dbReference type="Ensembl" id="ENSCSAVP00000006715.1"/>
    </source>
</evidence>
<proteinExistence type="inferred from homology"/>
<dbReference type="GO" id="GO:0005829">
    <property type="term" value="C:cytosol"/>
    <property type="evidence" value="ECO:0007669"/>
    <property type="project" value="TreeGrafter"/>
</dbReference>
<dbReference type="PROSITE" id="PS51285">
    <property type="entry name" value="AGC_KINASE_CTER"/>
    <property type="match status" value="1"/>
</dbReference>
<dbReference type="Gene3D" id="2.60.120.10">
    <property type="entry name" value="Jelly Rolls"/>
    <property type="match status" value="2"/>
</dbReference>
<dbReference type="Gene3D" id="1.10.510.10">
    <property type="entry name" value="Transferase(Phosphotransferase) domain 1"/>
    <property type="match status" value="1"/>
</dbReference>
<keyword evidence="17" id="KW-1185">Reference proteome</keyword>
<evidence type="ECO:0000256" key="1">
    <source>
        <dbReference type="ARBA" id="ARBA00001946"/>
    </source>
</evidence>
<dbReference type="eggNOG" id="KOG0614">
    <property type="taxonomic scope" value="Eukaryota"/>
</dbReference>